<keyword evidence="4 7" id="KW-0812">Transmembrane</keyword>
<comment type="subcellular location">
    <subcellularLocation>
        <location evidence="1 7">Cell outer membrane</location>
        <topology evidence="1 7">Multi-pass membrane protein</topology>
    </subcellularLocation>
</comment>
<dbReference type="Gene3D" id="2.170.130.10">
    <property type="entry name" value="TonB-dependent receptor, plug domain"/>
    <property type="match status" value="1"/>
</dbReference>
<dbReference type="InterPro" id="IPR012910">
    <property type="entry name" value="Plug_dom"/>
</dbReference>
<keyword evidence="5 7" id="KW-0472">Membrane</keyword>
<dbReference type="FunFam" id="2.170.130.10:FF:000008">
    <property type="entry name" value="SusC/RagA family TonB-linked outer membrane protein"/>
    <property type="match status" value="1"/>
</dbReference>
<evidence type="ECO:0000256" key="8">
    <source>
        <dbReference type="SAM" id="SignalP"/>
    </source>
</evidence>
<keyword evidence="3 7" id="KW-1134">Transmembrane beta strand</keyword>
<dbReference type="InterPro" id="IPR036942">
    <property type="entry name" value="Beta-barrel_TonB_sf"/>
</dbReference>
<evidence type="ECO:0000256" key="2">
    <source>
        <dbReference type="ARBA" id="ARBA00022448"/>
    </source>
</evidence>
<accession>A0A418M0H0</accession>
<dbReference type="PROSITE" id="PS52016">
    <property type="entry name" value="TONB_DEPENDENT_REC_3"/>
    <property type="match status" value="1"/>
</dbReference>
<dbReference type="InterPro" id="IPR008969">
    <property type="entry name" value="CarboxyPept-like_regulatory"/>
</dbReference>
<evidence type="ECO:0000256" key="5">
    <source>
        <dbReference type="ARBA" id="ARBA00023136"/>
    </source>
</evidence>
<reference evidence="10 11" key="1">
    <citation type="submission" date="2018-08" db="EMBL/GenBank/DDBJ databases">
        <title>Fibrisoma montanum sp. nov., isolated from Danxia mountain soil.</title>
        <authorList>
            <person name="Huang Y."/>
        </authorList>
    </citation>
    <scope>NUCLEOTIDE SEQUENCE [LARGE SCALE GENOMIC DNA]</scope>
    <source>
        <strain evidence="10 11">HYT19</strain>
    </source>
</reference>
<evidence type="ECO:0000313" key="10">
    <source>
        <dbReference type="EMBL" id="RIV19076.1"/>
    </source>
</evidence>
<dbReference type="InterPro" id="IPR023996">
    <property type="entry name" value="TonB-dep_OMP_SusC/RagA"/>
</dbReference>
<evidence type="ECO:0000256" key="6">
    <source>
        <dbReference type="ARBA" id="ARBA00023237"/>
    </source>
</evidence>
<evidence type="ECO:0000256" key="4">
    <source>
        <dbReference type="ARBA" id="ARBA00022692"/>
    </source>
</evidence>
<name>A0A418M0H0_9BACT</name>
<dbReference type="OrthoDB" id="9768177at2"/>
<dbReference type="InterPro" id="IPR023997">
    <property type="entry name" value="TonB-dep_OMP_SusC/RagA_CS"/>
</dbReference>
<gene>
    <name evidence="10" type="ORF">DYU11_26645</name>
</gene>
<organism evidence="10 11">
    <name type="scientific">Fibrisoma montanum</name>
    <dbReference type="NCBI Taxonomy" id="2305895"/>
    <lineage>
        <taxon>Bacteria</taxon>
        <taxon>Pseudomonadati</taxon>
        <taxon>Bacteroidota</taxon>
        <taxon>Cytophagia</taxon>
        <taxon>Cytophagales</taxon>
        <taxon>Spirosomataceae</taxon>
        <taxon>Fibrisoma</taxon>
    </lineage>
</organism>
<evidence type="ECO:0000256" key="7">
    <source>
        <dbReference type="PROSITE-ProRule" id="PRU01360"/>
    </source>
</evidence>
<dbReference type="InterPro" id="IPR039426">
    <property type="entry name" value="TonB-dep_rcpt-like"/>
</dbReference>
<keyword evidence="11" id="KW-1185">Reference proteome</keyword>
<evidence type="ECO:0000256" key="1">
    <source>
        <dbReference type="ARBA" id="ARBA00004571"/>
    </source>
</evidence>
<keyword evidence="8" id="KW-0732">Signal</keyword>
<feature type="domain" description="TonB-dependent receptor plug" evidence="9">
    <location>
        <begin position="115"/>
        <end position="221"/>
    </location>
</feature>
<proteinExistence type="inferred from homology"/>
<dbReference type="EMBL" id="QXED01000009">
    <property type="protein sequence ID" value="RIV19076.1"/>
    <property type="molecule type" value="Genomic_DNA"/>
</dbReference>
<dbReference type="SUPFAM" id="SSF56935">
    <property type="entry name" value="Porins"/>
    <property type="match status" value="1"/>
</dbReference>
<dbReference type="Gene3D" id="2.60.40.1120">
    <property type="entry name" value="Carboxypeptidase-like, regulatory domain"/>
    <property type="match status" value="1"/>
</dbReference>
<keyword evidence="10" id="KW-0675">Receptor</keyword>
<dbReference type="GO" id="GO:0009279">
    <property type="term" value="C:cell outer membrane"/>
    <property type="evidence" value="ECO:0007669"/>
    <property type="project" value="UniProtKB-SubCell"/>
</dbReference>
<dbReference type="AlphaFoldDB" id="A0A418M0H0"/>
<feature type="signal peptide" evidence="8">
    <location>
        <begin position="1"/>
        <end position="21"/>
    </location>
</feature>
<evidence type="ECO:0000313" key="11">
    <source>
        <dbReference type="Proteomes" id="UP000283523"/>
    </source>
</evidence>
<comment type="similarity">
    <text evidence="7">Belongs to the TonB-dependent receptor family.</text>
</comment>
<keyword evidence="2 7" id="KW-0813">Transport</keyword>
<dbReference type="NCBIfam" id="TIGR04057">
    <property type="entry name" value="SusC_RagA_signa"/>
    <property type="match status" value="1"/>
</dbReference>
<dbReference type="NCBIfam" id="TIGR04056">
    <property type="entry name" value="OMP_RagA_SusC"/>
    <property type="match status" value="1"/>
</dbReference>
<dbReference type="Pfam" id="PF13715">
    <property type="entry name" value="CarbopepD_reg_2"/>
    <property type="match status" value="1"/>
</dbReference>
<dbReference type="RefSeq" id="WP_119670786.1">
    <property type="nucleotide sequence ID" value="NZ_QXED01000009.1"/>
</dbReference>
<dbReference type="SUPFAM" id="SSF49464">
    <property type="entry name" value="Carboxypeptidase regulatory domain-like"/>
    <property type="match status" value="1"/>
</dbReference>
<dbReference type="Proteomes" id="UP000283523">
    <property type="component" value="Unassembled WGS sequence"/>
</dbReference>
<sequence length="1008" mass="111361">MRQKLLLSCVLFCGWLTPLLAQTRQISGKVTDEAAKDLPGVSIVVKGTQRGTVTDATGDYKLTIPDAATVVLTFSFVGYQSQELTAAGQSTLNVALKPDDNSLEEVVVVGYGTQKKKDLTGAVSTIDAKDVGGRQTVQISEALQGSIAGVSVTRSSGAPGAGSNILIRGITTLGTNSPLIIVDGVPVSSIDNVNPNDVENITVLKDAASAAIYGSRGAAGVVLVTTKRAREGQSSFEYNVEYGVQRPTALPAYASAPEYMRLFNEQATNDGSSSGPYSQDFIENFERYNRERPDVFPFANTDWQKTVMTRETAPRIRHDLVFTMGTGKIKTKASLGYTKAGAFYDNYNYERYLFRVNNDLQINTKLGVNLDVAYKRTNTVAPVVNPIYEARVMPPIYDNFYSDGRYALAKDGRNPIAQLNEGGTTNGAYNQILARLAFNFKPVDGLTLTALVSPTIDLDKTKSFSKRISFTNPDGSPSSFSNQARTTLSEGRTENLAITGQLLANYTRDFAGGHNIDVLGGYEEIYNSNESLSASRSGFALTSFPYLNAGSQELRDNSGSASEVALRSVFGRVKYDYKNKYYIQGNLRYDQSSRFNRQYRDALFPSVSAGWTLSEENFLRTNNWISFLKLRGSFGEVGNERIGNYPYQATISFSNALFYQNGAVVPLNGGGQVDYAVENISWETTRTFDVGLDATFLKNRLSVTADYYKKRTYDILLALDIPLYLGYERPQQNAGILDVAGWELETSWRDRIAGKVNYSIAFNLSDARSRIVDLKGTQVLGSLSTFKGSEYNEWYGYRSAGLYQTPDEATNSPRLNTNITAGDVRYVDINNDGRITPDDRVLLGGSLPRYQYGSTLRFDYNGFDVGLVVQGVGKKLSRLPDEIVRPFAEAFGNVPQELIGRFWSRNNTAEQNLQARYPRLSTRSLGANYEMSDFWLISGAYFRVKNITLGYTLRNALLKRIGLQSTRVYVSANDVFAVHRFPRYWDPELGNSAYPIVTTLMAGATLRF</sequence>
<dbReference type="Gene3D" id="2.40.170.20">
    <property type="entry name" value="TonB-dependent receptor, beta-barrel domain"/>
    <property type="match status" value="1"/>
</dbReference>
<comment type="caution">
    <text evidence="10">The sequence shown here is derived from an EMBL/GenBank/DDBJ whole genome shotgun (WGS) entry which is preliminary data.</text>
</comment>
<dbReference type="Pfam" id="PF07715">
    <property type="entry name" value="Plug"/>
    <property type="match status" value="1"/>
</dbReference>
<dbReference type="InterPro" id="IPR037066">
    <property type="entry name" value="Plug_dom_sf"/>
</dbReference>
<keyword evidence="6 7" id="KW-0998">Cell outer membrane</keyword>
<feature type="chain" id="PRO_5019361265" evidence="8">
    <location>
        <begin position="22"/>
        <end position="1008"/>
    </location>
</feature>
<evidence type="ECO:0000259" key="9">
    <source>
        <dbReference type="Pfam" id="PF07715"/>
    </source>
</evidence>
<evidence type="ECO:0000256" key="3">
    <source>
        <dbReference type="ARBA" id="ARBA00022452"/>
    </source>
</evidence>
<protein>
    <submittedName>
        <fullName evidence="10">TonB-dependent receptor</fullName>
    </submittedName>
</protein>